<proteinExistence type="predicted"/>
<accession>A0A655ZSL4</accession>
<name>A0A655ZSL4_VIBCL</name>
<gene>
    <name evidence="1" type="ORF">ERS013200_02178</name>
</gene>
<dbReference type="AlphaFoldDB" id="A0A655ZSL4"/>
<reference evidence="1 2" key="1">
    <citation type="submission" date="2015-07" db="EMBL/GenBank/DDBJ databases">
        <authorList>
            <consortium name="Pathogen Informatics"/>
        </authorList>
    </citation>
    <scope>NUCLEOTIDE SEQUENCE [LARGE SCALE GENOMIC DNA]</scope>
    <source>
        <strain evidence="1 2">A316</strain>
    </source>
</reference>
<sequence length="119" mass="13735">MLGWYATNAFCPLRGLFNAIFFTQQIRFKAIVAYGVFVQEGFIVLTLLDQRVRDAHHHRHICHWVWGNPLGLLTEKLDGFRADRVNADNGFAGFFQLMEEFKACTVGRAPRNFQCVDRV</sequence>
<dbReference type="EMBL" id="CWQY01000013">
    <property type="protein sequence ID" value="CSC74830.1"/>
    <property type="molecule type" value="Genomic_DNA"/>
</dbReference>
<dbReference type="Proteomes" id="UP000041770">
    <property type="component" value="Unassembled WGS sequence"/>
</dbReference>
<evidence type="ECO:0000313" key="2">
    <source>
        <dbReference type="Proteomes" id="UP000041770"/>
    </source>
</evidence>
<protein>
    <submittedName>
        <fullName evidence="1">Uncharacterized protein</fullName>
    </submittedName>
</protein>
<evidence type="ECO:0000313" key="1">
    <source>
        <dbReference type="EMBL" id="CSC74830.1"/>
    </source>
</evidence>
<organism evidence="1 2">
    <name type="scientific">Vibrio cholerae</name>
    <dbReference type="NCBI Taxonomy" id="666"/>
    <lineage>
        <taxon>Bacteria</taxon>
        <taxon>Pseudomonadati</taxon>
        <taxon>Pseudomonadota</taxon>
        <taxon>Gammaproteobacteria</taxon>
        <taxon>Vibrionales</taxon>
        <taxon>Vibrionaceae</taxon>
        <taxon>Vibrio</taxon>
    </lineage>
</organism>